<evidence type="ECO:0000313" key="6">
    <source>
        <dbReference type="Proteomes" id="UP000323011"/>
    </source>
</evidence>
<evidence type="ECO:0000313" key="5">
    <source>
        <dbReference type="EMBL" id="KAA0154713.1"/>
    </source>
</evidence>
<dbReference type="EMBL" id="VLTN01000010">
    <property type="protein sequence ID" value="KAA0154713.1"/>
    <property type="molecule type" value="Genomic_DNA"/>
</dbReference>
<evidence type="ECO:0000256" key="3">
    <source>
        <dbReference type="PROSITE-ProRule" id="PRU00023"/>
    </source>
</evidence>
<protein>
    <submittedName>
        <fullName evidence="5">Uncharacterized protein</fullName>
    </submittedName>
</protein>
<sequence>MEACGESAGVRQLRAAAADLVFGCGTSLELPFETCCLAALILQRFACTCPFDAFDPDIMAGASLFCAGKATDEPRSDLDVAGTLWAAKAASTGAPATPLAPAGRLASWMRQAIREAELRMLRDCGFLLPEERQGRGGTPDAMAMTLTADDMGKLLLTAASSGDVAEIERLLSAGALVDWTSPMKNASTALILASMKNHAEAAELLIKHGANVNAQTTEGWSPLMLAAGRGHAEVGSVLLNHGADMDARDVNGNPALVHCSVGGFPDWPQQTLRRFVARCSVATLTKSHRAETEALRARVEHLEASLEATKEQMHAALAAKQKHMDSVLAAKQREMEVARAAHATASANAAEKLMAVTKRISEFKALASRC</sequence>
<keyword evidence="6" id="KW-1185">Reference proteome</keyword>
<dbReference type="PROSITE" id="PS50088">
    <property type="entry name" value="ANK_REPEAT"/>
    <property type="match status" value="2"/>
</dbReference>
<feature type="repeat" description="ANK" evidence="3">
    <location>
        <begin position="218"/>
        <end position="250"/>
    </location>
</feature>
<name>A0A5A8CNM1_CAFRO</name>
<dbReference type="PANTHER" id="PTHR24198">
    <property type="entry name" value="ANKYRIN REPEAT AND PROTEIN KINASE DOMAIN-CONTAINING PROTEIN"/>
    <property type="match status" value="1"/>
</dbReference>
<dbReference type="SMART" id="SM00248">
    <property type="entry name" value="ANK"/>
    <property type="match status" value="2"/>
</dbReference>
<dbReference type="InterPro" id="IPR036915">
    <property type="entry name" value="Cyclin-like_sf"/>
</dbReference>
<gene>
    <name evidence="5" type="ORF">FNF29_02242</name>
</gene>
<dbReference type="AlphaFoldDB" id="A0A5A8CNM1"/>
<dbReference type="Proteomes" id="UP000323011">
    <property type="component" value="Unassembled WGS sequence"/>
</dbReference>
<dbReference type="InterPro" id="IPR036770">
    <property type="entry name" value="Ankyrin_rpt-contain_sf"/>
</dbReference>
<accession>A0A5A8CNM1</accession>
<evidence type="ECO:0000256" key="4">
    <source>
        <dbReference type="SAM" id="Coils"/>
    </source>
</evidence>
<dbReference type="Gene3D" id="1.10.472.10">
    <property type="entry name" value="Cyclin-like"/>
    <property type="match status" value="1"/>
</dbReference>
<feature type="repeat" description="ANK" evidence="3">
    <location>
        <begin position="185"/>
        <end position="217"/>
    </location>
</feature>
<evidence type="ECO:0000256" key="1">
    <source>
        <dbReference type="ARBA" id="ARBA00022737"/>
    </source>
</evidence>
<dbReference type="PROSITE" id="PS50297">
    <property type="entry name" value="ANK_REP_REGION"/>
    <property type="match status" value="2"/>
</dbReference>
<dbReference type="Pfam" id="PF12796">
    <property type="entry name" value="Ank_2"/>
    <property type="match status" value="1"/>
</dbReference>
<dbReference type="PANTHER" id="PTHR24198:SF165">
    <property type="entry name" value="ANKYRIN REPEAT-CONTAINING PROTEIN-RELATED"/>
    <property type="match status" value="1"/>
</dbReference>
<reference evidence="5 6" key="1">
    <citation type="submission" date="2019-07" db="EMBL/GenBank/DDBJ databases">
        <title>Genomes of Cafeteria roenbergensis.</title>
        <authorList>
            <person name="Fischer M.G."/>
            <person name="Hackl T."/>
            <person name="Roman M."/>
        </authorList>
    </citation>
    <scope>NUCLEOTIDE SEQUENCE [LARGE SCALE GENOMIC DNA]</scope>
    <source>
        <strain evidence="5 6">BVI</strain>
    </source>
</reference>
<keyword evidence="1" id="KW-0677">Repeat</keyword>
<dbReference type="SUPFAM" id="SSF48403">
    <property type="entry name" value="Ankyrin repeat"/>
    <property type="match status" value="1"/>
</dbReference>
<organism evidence="5 6">
    <name type="scientific">Cafeteria roenbergensis</name>
    <name type="common">Marine flagellate</name>
    <dbReference type="NCBI Taxonomy" id="33653"/>
    <lineage>
        <taxon>Eukaryota</taxon>
        <taxon>Sar</taxon>
        <taxon>Stramenopiles</taxon>
        <taxon>Bigyra</taxon>
        <taxon>Opalozoa</taxon>
        <taxon>Bicosoecida</taxon>
        <taxon>Cafeteriaceae</taxon>
        <taxon>Cafeteria</taxon>
    </lineage>
</organism>
<feature type="coiled-coil region" evidence="4">
    <location>
        <begin position="292"/>
        <end position="319"/>
    </location>
</feature>
<keyword evidence="4" id="KW-0175">Coiled coil</keyword>
<dbReference type="InterPro" id="IPR002110">
    <property type="entry name" value="Ankyrin_rpt"/>
</dbReference>
<dbReference type="Gene3D" id="1.25.40.20">
    <property type="entry name" value="Ankyrin repeat-containing domain"/>
    <property type="match status" value="1"/>
</dbReference>
<keyword evidence="2 3" id="KW-0040">ANK repeat</keyword>
<comment type="caution">
    <text evidence="5">The sequence shown here is derived from an EMBL/GenBank/DDBJ whole genome shotgun (WGS) entry which is preliminary data.</text>
</comment>
<proteinExistence type="predicted"/>
<evidence type="ECO:0000256" key="2">
    <source>
        <dbReference type="ARBA" id="ARBA00023043"/>
    </source>
</evidence>
<dbReference type="SUPFAM" id="SSF47954">
    <property type="entry name" value="Cyclin-like"/>
    <property type="match status" value="1"/>
</dbReference>